<reference evidence="2" key="1">
    <citation type="submission" date="2018-06" db="EMBL/GenBank/DDBJ databases">
        <title>Complete genome sequences of Mycoplasma anatis, M. anseris and M. cloacale type strains.</title>
        <authorList>
            <person name="Grozner D."/>
            <person name="Forro B."/>
            <person name="Sulyok K.M."/>
            <person name="Marton S."/>
            <person name="Kreizinger Z."/>
            <person name="Banyai K."/>
            <person name="Gyuranecz M."/>
        </authorList>
    </citation>
    <scope>NUCLEOTIDE SEQUENCE [LARGE SCALE GENOMIC DNA]</scope>
    <source>
        <strain evidence="2">ATCC 49234</strain>
    </source>
</reference>
<dbReference type="KEGG" id="mane:DP065_01485"/>
<dbReference type="RefSeq" id="WP_033178469.1">
    <property type="nucleotide sequence ID" value="NZ_CP030140.1"/>
</dbReference>
<protein>
    <recommendedName>
        <fullName evidence="3">Transposase</fullName>
    </recommendedName>
</protein>
<organism evidence="1 2">
    <name type="scientific">[Mycoplasma] anseris</name>
    <dbReference type="NCBI Taxonomy" id="92400"/>
    <lineage>
        <taxon>Bacteria</taxon>
        <taxon>Bacillati</taxon>
        <taxon>Mycoplasmatota</taxon>
        <taxon>Mycoplasmoidales</taxon>
        <taxon>Metamycoplasmataceae</taxon>
        <taxon>Metamycoplasma</taxon>
    </lineage>
</organism>
<dbReference type="NCBIfam" id="NF046004">
    <property type="entry name" value="ICE_Mbov_0401"/>
    <property type="match status" value="1"/>
</dbReference>
<evidence type="ECO:0000313" key="2">
    <source>
        <dbReference type="Proteomes" id="UP000250218"/>
    </source>
</evidence>
<accession>A0A2Z4NCX0</accession>
<name>A0A2Z4NCX0_9BACT</name>
<sequence length="398" mass="47659">MEDNYSNEYNEFEIKSYIKEIEKLDEEYRNSDKRKNNGWKIHSYVIRKIKIRQGVLNVKLTKYKKFINGRYKTYIFNDFYLLHNNFNKQIDANYINQITSEYLNGASYRQLENKYKVSRTTILNYIKNNINKVSAPYSNLKKYNNLKNGDVLYISVDDTYLKYKQGRNTVRKTKCRVANFWMRNKKGQMINTNHLILFYHSKYLIKTSIYASEINNVIYHFYKQNLKIIILGDGAKWIKKLANLLGAKNILCRFHLYAKLRVIFNNSTETKKDLISLYNDTGIHLRQTIYQYLHDYKIKEIVKLISQNYNLIFHYLGENKAKLLHNFSIYLNRNRLGILEIKDDNEIYNGNNAEPFISHLIKRKTKHSWSIYSINNVVNLILNDYAITNYPLYIKVNF</sequence>
<dbReference type="AlphaFoldDB" id="A0A2Z4NCX0"/>
<proteinExistence type="predicted"/>
<gene>
    <name evidence="1" type="ORF">DP065_01485</name>
</gene>
<evidence type="ECO:0008006" key="3">
    <source>
        <dbReference type="Google" id="ProtNLM"/>
    </source>
</evidence>
<dbReference type="Proteomes" id="UP000250218">
    <property type="component" value="Chromosome"/>
</dbReference>
<keyword evidence="2" id="KW-1185">Reference proteome</keyword>
<evidence type="ECO:0000313" key="1">
    <source>
        <dbReference type="EMBL" id="AWX69424.1"/>
    </source>
</evidence>
<dbReference type="EMBL" id="CP030140">
    <property type="protein sequence ID" value="AWX69424.1"/>
    <property type="molecule type" value="Genomic_DNA"/>
</dbReference>